<evidence type="ECO:0000259" key="2">
    <source>
        <dbReference type="Pfam" id="PF01827"/>
    </source>
</evidence>
<dbReference type="PANTHER" id="PTHR23015">
    <property type="entry name" value="UNCHARACTERIZED C.ELEGANS PROTEIN"/>
    <property type="match status" value="1"/>
</dbReference>
<dbReference type="Pfam" id="PF00646">
    <property type="entry name" value="F-box"/>
    <property type="match status" value="1"/>
</dbReference>
<dbReference type="InterPro" id="IPR001810">
    <property type="entry name" value="F-box_dom"/>
</dbReference>
<reference evidence="4" key="1">
    <citation type="submission" date="2017-10" db="EMBL/GenBank/DDBJ databases">
        <title>Rapid genome shrinkage in a self-fertile nematode reveals novel sperm competition proteins.</title>
        <authorList>
            <person name="Yin D."/>
            <person name="Schwarz E.M."/>
            <person name="Thomas C.G."/>
            <person name="Felde R.L."/>
            <person name="Korf I.F."/>
            <person name="Cutter A.D."/>
            <person name="Schartner C.M."/>
            <person name="Ralston E.J."/>
            <person name="Meyer B.J."/>
            <person name="Haag E.S."/>
        </authorList>
    </citation>
    <scope>NUCLEOTIDE SEQUENCE [LARGE SCALE GENOMIC DNA]</scope>
    <source>
        <strain evidence="4">JU1422</strain>
    </source>
</reference>
<proteinExistence type="predicted"/>
<dbReference type="InterPro" id="IPR040161">
    <property type="entry name" value="FB224"/>
</dbReference>
<protein>
    <recommendedName>
        <fullName evidence="5">F-box domain-containing protein</fullName>
    </recommendedName>
</protein>
<dbReference type="PANTHER" id="PTHR23015:SF24">
    <property type="entry name" value="DUF38 DOMAIN-CONTAINING PROTEIN"/>
    <property type="match status" value="1"/>
</dbReference>
<keyword evidence="4" id="KW-1185">Reference proteome</keyword>
<gene>
    <name evidence="3" type="primary">Cnig_chr_V.g17850</name>
    <name evidence="3" type="ORF">B9Z55_017850</name>
</gene>
<sequence length="316" mass="36694">MEHWSKLPAIFQKDVIENLDYKSRCRLRKCSKSEKSLVDSCPVILDSVNLEPRIGNQIYFSIEQNGILLNDKASEPKLVIQDFLLIFKNRKSQVKQLTVDHYNFQRQPDAINNLVSCLLVAGNNLKFKILKLKFQYGEIGDKSLLDFIKAMDSKTFDSLAIRSFPVKTQAVLNELVVTGQWKTLKELQIDEKISVPISNFLHLESFRLSYYSMSSSDAWKCIEKFRSAKRPAFSFFEIYVIQDLSIADVLSHLDVHVENRPIGPEYVNNAVQHTQHFKLSWSNEHLFVVKIGKRFLRGAICRKDFLHEDYEKLEDL</sequence>
<name>A0A2G5TBD9_9PELO</name>
<accession>A0A2G5TBD9</accession>
<dbReference type="EMBL" id="PDUG01000005">
    <property type="protein sequence ID" value="PIC24558.1"/>
    <property type="molecule type" value="Genomic_DNA"/>
</dbReference>
<dbReference type="OrthoDB" id="5808208at2759"/>
<feature type="domain" description="F-box" evidence="1">
    <location>
        <begin position="4"/>
        <end position="43"/>
    </location>
</feature>
<evidence type="ECO:0000313" key="4">
    <source>
        <dbReference type="Proteomes" id="UP000230233"/>
    </source>
</evidence>
<dbReference type="AlphaFoldDB" id="A0A2G5TBD9"/>
<dbReference type="InterPro" id="IPR002900">
    <property type="entry name" value="DUF38/FTH_CAE_spp"/>
</dbReference>
<dbReference type="GO" id="GO:0045087">
    <property type="term" value="P:innate immune response"/>
    <property type="evidence" value="ECO:0007669"/>
    <property type="project" value="TreeGrafter"/>
</dbReference>
<feature type="domain" description="DUF38" evidence="2">
    <location>
        <begin position="137"/>
        <end position="243"/>
    </location>
</feature>
<evidence type="ECO:0000259" key="1">
    <source>
        <dbReference type="Pfam" id="PF00646"/>
    </source>
</evidence>
<evidence type="ECO:0000313" key="3">
    <source>
        <dbReference type="EMBL" id="PIC24558.1"/>
    </source>
</evidence>
<evidence type="ECO:0008006" key="5">
    <source>
        <dbReference type="Google" id="ProtNLM"/>
    </source>
</evidence>
<comment type="caution">
    <text evidence="3">The sequence shown here is derived from an EMBL/GenBank/DDBJ whole genome shotgun (WGS) entry which is preliminary data.</text>
</comment>
<organism evidence="3 4">
    <name type="scientific">Caenorhabditis nigoni</name>
    <dbReference type="NCBI Taxonomy" id="1611254"/>
    <lineage>
        <taxon>Eukaryota</taxon>
        <taxon>Metazoa</taxon>
        <taxon>Ecdysozoa</taxon>
        <taxon>Nematoda</taxon>
        <taxon>Chromadorea</taxon>
        <taxon>Rhabditida</taxon>
        <taxon>Rhabditina</taxon>
        <taxon>Rhabditomorpha</taxon>
        <taxon>Rhabditoidea</taxon>
        <taxon>Rhabditidae</taxon>
        <taxon>Peloderinae</taxon>
        <taxon>Caenorhabditis</taxon>
    </lineage>
</organism>
<dbReference type="Pfam" id="PF01827">
    <property type="entry name" value="FTH"/>
    <property type="match status" value="1"/>
</dbReference>
<dbReference type="Proteomes" id="UP000230233">
    <property type="component" value="Chromosome V"/>
</dbReference>